<dbReference type="PANTHER" id="PTHR35525">
    <property type="entry name" value="BLL6575 PROTEIN"/>
    <property type="match status" value="1"/>
</dbReference>
<name>A0A4Q7KJC2_9PSEU</name>
<gene>
    <name evidence="2" type="ORF">EV193_107196</name>
</gene>
<evidence type="ECO:0000313" key="3">
    <source>
        <dbReference type="Proteomes" id="UP000294257"/>
    </source>
</evidence>
<dbReference type="InterPro" id="IPR010852">
    <property type="entry name" value="ABATE"/>
</dbReference>
<proteinExistence type="predicted"/>
<dbReference type="InterPro" id="IPR021005">
    <property type="entry name" value="Znf_CGNR"/>
</dbReference>
<reference evidence="2 3" key="1">
    <citation type="submission" date="2019-02" db="EMBL/GenBank/DDBJ databases">
        <title>Genomic Encyclopedia of Type Strains, Phase IV (KMG-IV): sequencing the most valuable type-strain genomes for metagenomic binning, comparative biology and taxonomic classification.</title>
        <authorList>
            <person name="Goeker M."/>
        </authorList>
    </citation>
    <scope>NUCLEOTIDE SEQUENCE [LARGE SCALE GENOMIC DNA]</scope>
    <source>
        <strain evidence="2 3">DSM 101727</strain>
    </source>
</reference>
<dbReference type="AlphaFoldDB" id="A0A4Q7KJC2"/>
<feature type="domain" description="Zinc finger CGNR" evidence="1">
    <location>
        <begin position="129"/>
        <end position="170"/>
    </location>
</feature>
<sequence length="182" mass="20154">MQQNHYYVEALRLVTDLTNEPLVDLADLRRRCAESDMLLDAEAEADDVDAVRELVARWTEIVDADTEQRRVDLLNALLAETAAYPRITDHDGSGWHLHYRDDGVSLAVVLTVLVAMAAARHLTDLGMHRLGRCALAECGAALVDVSRGGRQRYCSRVCANRDAVRRHRGRAQESTTGSVSTA</sequence>
<evidence type="ECO:0000259" key="1">
    <source>
        <dbReference type="Pfam" id="PF11706"/>
    </source>
</evidence>
<evidence type="ECO:0000313" key="2">
    <source>
        <dbReference type="EMBL" id="RZS36515.1"/>
    </source>
</evidence>
<accession>A0A4Q7KJC2</accession>
<dbReference type="PANTHER" id="PTHR35525:SF3">
    <property type="entry name" value="BLL6575 PROTEIN"/>
    <property type="match status" value="1"/>
</dbReference>
<keyword evidence="3" id="KW-1185">Reference proteome</keyword>
<dbReference type="EMBL" id="SGWQ01000007">
    <property type="protein sequence ID" value="RZS36515.1"/>
    <property type="molecule type" value="Genomic_DNA"/>
</dbReference>
<dbReference type="SUPFAM" id="SSF160904">
    <property type="entry name" value="Jann2411-like"/>
    <property type="match status" value="1"/>
</dbReference>
<dbReference type="Pfam" id="PF11706">
    <property type="entry name" value="zf-CGNR"/>
    <property type="match status" value="1"/>
</dbReference>
<dbReference type="InterPro" id="IPR023286">
    <property type="entry name" value="ABATE_dom_sf"/>
</dbReference>
<organism evidence="2 3">
    <name type="scientific">Herbihabitans rhizosphaerae</name>
    <dbReference type="NCBI Taxonomy" id="1872711"/>
    <lineage>
        <taxon>Bacteria</taxon>
        <taxon>Bacillati</taxon>
        <taxon>Actinomycetota</taxon>
        <taxon>Actinomycetes</taxon>
        <taxon>Pseudonocardiales</taxon>
        <taxon>Pseudonocardiaceae</taxon>
        <taxon>Herbihabitans</taxon>
    </lineage>
</organism>
<comment type="caution">
    <text evidence="2">The sequence shown here is derived from an EMBL/GenBank/DDBJ whole genome shotgun (WGS) entry which is preliminary data.</text>
</comment>
<dbReference type="Gene3D" id="1.10.3300.10">
    <property type="entry name" value="Jann2411-like domain"/>
    <property type="match status" value="1"/>
</dbReference>
<dbReference type="Pfam" id="PF07336">
    <property type="entry name" value="ABATE"/>
    <property type="match status" value="1"/>
</dbReference>
<dbReference type="Proteomes" id="UP000294257">
    <property type="component" value="Unassembled WGS sequence"/>
</dbReference>
<protein>
    <submittedName>
        <fullName evidence="2">Putative stress-induced transcription regulator</fullName>
    </submittedName>
</protein>